<reference evidence="1" key="1">
    <citation type="submission" date="2013-11" db="EMBL/GenBank/DDBJ databases">
        <title>Genome sequence of the fusiform rust pathogen reveals effectors for host alternation and coevolution with pine.</title>
        <authorList>
            <consortium name="DOE Joint Genome Institute"/>
            <person name="Smith K."/>
            <person name="Pendleton A."/>
            <person name="Kubisiak T."/>
            <person name="Anderson C."/>
            <person name="Salamov A."/>
            <person name="Aerts A."/>
            <person name="Riley R."/>
            <person name="Clum A."/>
            <person name="Lindquist E."/>
            <person name="Ence D."/>
            <person name="Campbell M."/>
            <person name="Kronenberg Z."/>
            <person name="Feau N."/>
            <person name="Dhillon B."/>
            <person name="Hamelin R."/>
            <person name="Burleigh J."/>
            <person name="Smith J."/>
            <person name="Yandell M."/>
            <person name="Nelson C."/>
            <person name="Grigoriev I."/>
            <person name="Davis J."/>
        </authorList>
    </citation>
    <scope>NUCLEOTIDE SEQUENCE</scope>
    <source>
        <strain evidence="1">G11</strain>
    </source>
</reference>
<evidence type="ECO:0000313" key="2">
    <source>
        <dbReference type="Proteomes" id="UP000886653"/>
    </source>
</evidence>
<dbReference type="Proteomes" id="UP000886653">
    <property type="component" value="Unassembled WGS sequence"/>
</dbReference>
<organism evidence="1 2">
    <name type="scientific">Cronartium quercuum f. sp. fusiforme G11</name>
    <dbReference type="NCBI Taxonomy" id="708437"/>
    <lineage>
        <taxon>Eukaryota</taxon>
        <taxon>Fungi</taxon>
        <taxon>Dikarya</taxon>
        <taxon>Basidiomycota</taxon>
        <taxon>Pucciniomycotina</taxon>
        <taxon>Pucciniomycetes</taxon>
        <taxon>Pucciniales</taxon>
        <taxon>Coleosporiaceae</taxon>
        <taxon>Cronartium</taxon>
    </lineage>
</organism>
<accession>A0A9P6N6I4</accession>
<gene>
    <name evidence="1" type="ORF">CROQUDRAFT_665070</name>
</gene>
<protein>
    <submittedName>
        <fullName evidence="1">Uncharacterized protein</fullName>
    </submittedName>
</protein>
<name>A0A9P6N6I4_9BASI</name>
<evidence type="ECO:0000313" key="1">
    <source>
        <dbReference type="EMBL" id="KAG0140535.1"/>
    </source>
</evidence>
<dbReference type="AlphaFoldDB" id="A0A9P6N6I4"/>
<sequence length="52" mass="6032">MEPILPPDKMSMPYLYKRLVANRRGNEDVVVPADLVEMMSALVFQWKTPQPE</sequence>
<proteinExistence type="predicted"/>
<dbReference type="EMBL" id="MU167437">
    <property type="protein sequence ID" value="KAG0140535.1"/>
    <property type="molecule type" value="Genomic_DNA"/>
</dbReference>
<keyword evidence="2" id="KW-1185">Reference proteome</keyword>
<comment type="caution">
    <text evidence="1">The sequence shown here is derived from an EMBL/GenBank/DDBJ whole genome shotgun (WGS) entry which is preliminary data.</text>
</comment>